<sequence length="509" mass="56101">DNTNELWWKDQGIRKNVFHCFGLCLCVFYLVHDQSLLTGLQALPRWNAYFGSPTGNTLGLIASSIFLPSIITAFAGDYIAAHYGRKIAVWIGSVIIIAGAILNAAAQNTGQFVGGRILLGSGGAITKVGAPALLHEIAHPRLRGIIGGCYYGFYYFGSFTSAWLTCELFHDWSWRMPCVFQVVGPSLVLLITCTAPESPRFLIDHDRNERALQILAKYHANGDESDALVQWEYQEICSAIAKEREMKKTSYLDFFRTKGNRKRLFVLCTLSVATNWAGNGIISYYLAPVLRQVGVTDPSQITGINGGLAGYNLVLALAAGLNVERVGRRPLFFAGFIGMFFSYCFVMGLSAGYANTGNSSMGIAVIPFLWFFYGFYDISLTPLPYHYTSEILPYALRSKGLAIFTSVQNCANALNQWVNPIALAASKSIHYAVYLVILLFLIAFTYFFIVETRGLSLEEISLVMDYGRKEGREKAKELGAHNAHVEAKDGMDGASQHGDKAVAGHVERV</sequence>
<dbReference type="FunFam" id="1.20.1250.20:FF:000134">
    <property type="entry name" value="MFS sugar transporter protein"/>
    <property type="match status" value="1"/>
</dbReference>
<feature type="transmembrane region" description="Helical" evidence="8">
    <location>
        <begin position="87"/>
        <end position="106"/>
    </location>
</feature>
<feature type="transmembrane region" description="Helical" evidence="8">
    <location>
        <begin position="331"/>
        <end position="353"/>
    </location>
</feature>
<dbReference type="SUPFAM" id="SSF103473">
    <property type="entry name" value="MFS general substrate transporter"/>
    <property type="match status" value="1"/>
</dbReference>
<evidence type="ECO:0000256" key="4">
    <source>
        <dbReference type="ARBA" id="ARBA00022692"/>
    </source>
</evidence>
<evidence type="ECO:0000313" key="10">
    <source>
        <dbReference type="EMBL" id="KAI9634490.1"/>
    </source>
</evidence>
<dbReference type="PROSITE" id="PS50850">
    <property type="entry name" value="MFS"/>
    <property type="match status" value="1"/>
</dbReference>
<comment type="caution">
    <text evidence="10">The sequence shown here is derived from an EMBL/GenBank/DDBJ whole genome shotgun (WGS) entry which is preliminary data.</text>
</comment>
<name>A0AA38H5L1_9TREE</name>
<organism evidence="10 11">
    <name type="scientific">Dioszegia hungarica</name>
    <dbReference type="NCBI Taxonomy" id="4972"/>
    <lineage>
        <taxon>Eukaryota</taxon>
        <taxon>Fungi</taxon>
        <taxon>Dikarya</taxon>
        <taxon>Basidiomycota</taxon>
        <taxon>Agaricomycotina</taxon>
        <taxon>Tremellomycetes</taxon>
        <taxon>Tremellales</taxon>
        <taxon>Bulleribasidiaceae</taxon>
        <taxon>Dioszegia</taxon>
    </lineage>
</organism>
<accession>A0AA38H5L1</accession>
<feature type="non-terminal residue" evidence="10">
    <location>
        <position position="509"/>
    </location>
</feature>
<evidence type="ECO:0000256" key="1">
    <source>
        <dbReference type="ARBA" id="ARBA00004141"/>
    </source>
</evidence>
<feature type="domain" description="Major facilitator superfamily (MFS) profile" evidence="9">
    <location>
        <begin position="19"/>
        <end position="453"/>
    </location>
</feature>
<evidence type="ECO:0000256" key="2">
    <source>
        <dbReference type="ARBA" id="ARBA00010992"/>
    </source>
</evidence>
<keyword evidence="11" id="KW-1185">Reference proteome</keyword>
<dbReference type="AlphaFoldDB" id="A0AA38H5L1"/>
<dbReference type="GO" id="GO:0016020">
    <property type="term" value="C:membrane"/>
    <property type="evidence" value="ECO:0007669"/>
    <property type="project" value="UniProtKB-SubCell"/>
</dbReference>
<evidence type="ECO:0000259" key="9">
    <source>
        <dbReference type="PROSITE" id="PS50850"/>
    </source>
</evidence>
<dbReference type="Pfam" id="PF00083">
    <property type="entry name" value="Sugar_tr"/>
    <property type="match status" value="1"/>
</dbReference>
<comment type="similarity">
    <text evidence="2">Belongs to the major facilitator superfamily. Sugar transporter (TC 2.A.1.1) family.</text>
</comment>
<dbReference type="GeneID" id="77724871"/>
<evidence type="ECO:0000313" key="11">
    <source>
        <dbReference type="Proteomes" id="UP001164286"/>
    </source>
</evidence>
<evidence type="ECO:0000256" key="3">
    <source>
        <dbReference type="ARBA" id="ARBA00022448"/>
    </source>
</evidence>
<dbReference type="InterPro" id="IPR036259">
    <property type="entry name" value="MFS_trans_sf"/>
</dbReference>
<gene>
    <name evidence="10" type="ORF">MKK02DRAFT_16691</name>
</gene>
<feature type="transmembrane region" description="Helical" evidence="8">
    <location>
        <begin position="359"/>
        <end position="376"/>
    </location>
</feature>
<keyword evidence="4 8" id="KW-0812">Transmembrane</keyword>
<dbReference type="InterPro" id="IPR050360">
    <property type="entry name" value="MFS_Sugar_Transporters"/>
</dbReference>
<keyword evidence="3" id="KW-0813">Transport</keyword>
<dbReference type="InterPro" id="IPR020846">
    <property type="entry name" value="MFS_dom"/>
</dbReference>
<feature type="transmembrane region" description="Helical" evidence="8">
    <location>
        <begin position="57"/>
        <end position="80"/>
    </location>
</feature>
<dbReference type="PROSITE" id="PS00216">
    <property type="entry name" value="SUGAR_TRANSPORT_1"/>
    <property type="match status" value="1"/>
</dbReference>
<evidence type="ECO:0000256" key="8">
    <source>
        <dbReference type="SAM" id="Phobius"/>
    </source>
</evidence>
<keyword evidence="6 8" id="KW-0472">Membrane</keyword>
<dbReference type="Gene3D" id="1.20.1250.20">
    <property type="entry name" value="MFS general substrate transporter like domains"/>
    <property type="match status" value="1"/>
</dbReference>
<protein>
    <submittedName>
        <fullName evidence="10">Transporter-domain-containing protein</fullName>
    </submittedName>
</protein>
<reference evidence="10" key="1">
    <citation type="journal article" date="2022" name="G3 (Bethesda)">
        <title>High quality genome of the basidiomycete yeast Dioszegia hungarica PDD-24b-2 isolated from cloud water.</title>
        <authorList>
            <person name="Jarrige D."/>
            <person name="Haridas S."/>
            <person name="Bleykasten-Grosshans C."/>
            <person name="Joly M."/>
            <person name="Nadalig T."/>
            <person name="Sancelme M."/>
            <person name="Vuilleumier S."/>
            <person name="Grigoriev I.V."/>
            <person name="Amato P."/>
            <person name="Bringel F."/>
        </authorList>
    </citation>
    <scope>NUCLEOTIDE SEQUENCE</scope>
    <source>
        <strain evidence="10">PDD-24b-2</strain>
    </source>
</reference>
<comment type="subcellular location">
    <subcellularLocation>
        <location evidence="1">Membrane</location>
        <topology evidence="1">Multi-pass membrane protein</topology>
    </subcellularLocation>
</comment>
<feature type="transmembrane region" description="Helical" evidence="8">
    <location>
        <begin position="264"/>
        <end position="287"/>
    </location>
</feature>
<dbReference type="InterPro" id="IPR005828">
    <property type="entry name" value="MFS_sugar_transport-like"/>
</dbReference>
<feature type="transmembrane region" description="Helical" evidence="8">
    <location>
        <begin position="431"/>
        <end position="449"/>
    </location>
</feature>
<feature type="transmembrane region" description="Helical" evidence="8">
    <location>
        <begin position="17"/>
        <end position="37"/>
    </location>
</feature>
<dbReference type="Proteomes" id="UP001164286">
    <property type="component" value="Unassembled WGS sequence"/>
</dbReference>
<evidence type="ECO:0000256" key="6">
    <source>
        <dbReference type="ARBA" id="ARBA00023136"/>
    </source>
</evidence>
<dbReference type="GO" id="GO:0005351">
    <property type="term" value="F:carbohydrate:proton symporter activity"/>
    <property type="evidence" value="ECO:0007669"/>
    <property type="project" value="TreeGrafter"/>
</dbReference>
<dbReference type="PANTHER" id="PTHR48022">
    <property type="entry name" value="PLASTIDIC GLUCOSE TRANSPORTER 4"/>
    <property type="match status" value="1"/>
</dbReference>
<dbReference type="InterPro" id="IPR005829">
    <property type="entry name" value="Sugar_transporter_CS"/>
</dbReference>
<dbReference type="EMBL" id="JAKWFO010000007">
    <property type="protein sequence ID" value="KAI9634490.1"/>
    <property type="molecule type" value="Genomic_DNA"/>
</dbReference>
<dbReference type="RefSeq" id="XP_052944267.1">
    <property type="nucleotide sequence ID" value="XM_053085670.1"/>
</dbReference>
<evidence type="ECO:0000256" key="7">
    <source>
        <dbReference type="SAM" id="MobiDB-lite"/>
    </source>
</evidence>
<proteinExistence type="inferred from homology"/>
<dbReference type="PANTHER" id="PTHR48022:SF52">
    <property type="entry name" value="SUGAR TRANSPORTER, PUTATIVE-RELATED"/>
    <property type="match status" value="1"/>
</dbReference>
<feature type="transmembrane region" description="Helical" evidence="8">
    <location>
        <begin position="299"/>
        <end position="319"/>
    </location>
</feature>
<evidence type="ECO:0000256" key="5">
    <source>
        <dbReference type="ARBA" id="ARBA00022989"/>
    </source>
</evidence>
<keyword evidence="5 8" id="KW-1133">Transmembrane helix</keyword>
<feature type="region of interest" description="Disordered" evidence="7">
    <location>
        <begin position="489"/>
        <end position="509"/>
    </location>
</feature>